<feature type="chain" id="PRO_5031546355" evidence="1">
    <location>
        <begin position="24"/>
        <end position="103"/>
    </location>
</feature>
<keyword evidence="3" id="KW-1185">Reference proteome</keyword>
<comment type="caution">
    <text evidence="2">The sequence shown here is derived from an EMBL/GenBank/DDBJ whole genome shotgun (WGS) entry which is preliminary data.</text>
</comment>
<dbReference type="RefSeq" id="WP_183456688.1">
    <property type="nucleotide sequence ID" value="NZ_JACHWZ010000002.1"/>
</dbReference>
<reference evidence="2 3" key="1">
    <citation type="submission" date="2020-08" db="EMBL/GenBank/DDBJ databases">
        <title>Genomic Encyclopedia of Type Strains, Phase III (KMG-III): the genomes of soil and plant-associated and newly described type strains.</title>
        <authorList>
            <person name="Whitman W."/>
        </authorList>
    </citation>
    <scope>NUCLEOTIDE SEQUENCE [LARGE SCALE GENOMIC DNA]</scope>
    <source>
        <strain evidence="2 3">CECT 8799</strain>
    </source>
</reference>
<protein>
    <submittedName>
        <fullName evidence="2">Uncharacterized protein</fullName>
    </submittedName>
</protein>
<feature type="signal peptide" evidence="1">
    <location>
        <begin position="1"/>
        <end position="23"/>
    </location>
</feature>
<evidence type="ECO:0000256" key="1">
    <source>
        <dbReference type="SAM" id="SignalP"/>
    </source>
</evidence>
<evidence type="ECO:0000313" key="3">
    <source>
        <dbReference type="Proteomes" id="UP000535937"/>
    </source>
</evidence>
<evidence type="ECO:0000313" key="2">
    <source>
        <dbReference type="EMBL" id="MBB3059894.1"/>
    </source>
</evidence>
<dbReference type="Proteomes" id="UP000535937">
    <property type="component" value="Unassembled WGS sequence"/>
</dbReference>
<accession>A0A7W4Z953</accession>
<organism evidence="2 3">
    <name type="scientific">Microbulbifer rhizosphaerae</name>
    <dbReference type="NCBI Taxonomy" id="1562603"/>
    <lineage>
        <taxon>Bacteria</taxon>
        <taxon>Pseudomonadati</taxon>
        <taxon>Pseudomonadota</taxon>
        <taxon>Gammaproteobacteria</taxon>
        <taxon>Cellvibrionales</taxon>
        <taxon>Microbulbiferaceae</taxon>
        <taxon>Microbulbifer</taxon>
    </lineage>
</organism>
<name>A0A7W4Z953_9GAMM</name>
<sequence>MKNTFPRVALMLALLFSSIDVLADMHDKSGARITEVYINNAGVMLIQVEGVSGYLSIGEVGEKAAEVMYSTALAAKLSGQSNIWIRYWDVVNGYPSVGIISLK</sequence>
<gene>
    <name evidence="2" type="ORF">FHS09_000702</name>
</gene>
<proteinExistence type="predicted"/>
<keyword evidence="1" id="KW-0732">Signal</keyword>
<dbReference type="EMBL" id="JACHWZ010000002">
    <property type="protein sequence ID" value="MBB3059894.1"/>
    <property type="molecule type" value="Genomic_DNA"/>
</dbReference>
<dbReference type="AlphaFoldDB" id="A0A7W4Z953"/>